<dbReference type="CDD" id="cd00371">
    <property type="entry name" value="HMA"/>
    <property type="match status" value="1"/>
</dbReference>
<evidence type="ECO:0000313" key="4">
    <source>
        <dbReference type="Proteomes" id="UP001597201"/>
    </source>
</evidence>
<dbReference type="EMBL" id="JBHTMY010000002">
    <property type="protein sequence ID" value="MFD1315277.1"/>
    <property type="molecule type" value="Genomic_DNA"/>
</dbReference>
<dbReference type="Pfam" id="PF00403">
    <property type="entry name" value="HMA"/>
    <property type="match status" value="1"/>
</dbReference>
<keyword evidence="1" id="KW-0479">Metal-binding</keyword>
<comment type="caution">
    <text evidence="3">The sequence shown here is derived from an EMBL/GenBank/DDBJ whole genome shotgun (WGS) entry which is preliminary data.</text>
</comment>
<dbReference type="InterPro" id="IPR036163">
    <property type="entry name" value="HMA_dom_sf"/>
</dbReference>
<keyword evidence="4" id="KW-1185">Reference proteome</keyword>
<evidence type="ECO:0000256" key="1">
    <source>
        <dbReference type="ARBA" id="ARBA00022723"/>
    </source>
</evidence>
<dbReference type="InterPro" id="IPR017969">
    <property type="entry name" value="Heavy-metal-associated_CS"/>
</dbReference>
<evidence type="ECO:0000259" key="2">
    <source>
        <dbReference type="PROSITE" id="PS50846"/>
    </source>
</evidence>
<dbReference type="InterPro" id="IPR006121">
    <property type="entry name" value="HMA_dom"/>
</dbReference>
<dbReference type="Gene3D" id="3.30.70.100">
    <property type="match status" value="1"/>
</dbReference>
<gene>
    <name evidence="3" type="ORF">ACFQ39_06580</name>
</gene>
<dbReference type="RefSeq" id="WP_377177271.1">
    <property type="nucleotide sequence ID" value="NZ_JBHTMY010000002.1"/>
</dbReference>
<dbReference type="PROSITE" id="PS01047">
    <property type="entry name" value="HMA_1"/>
    <property type="match status" value="1"/>
</dbReference>
<dbReference type="SUPFAM" id="SSF55008">
    <property type="entry name" value="HMA, heavy metal-associated domain"/>
    <property type="match status" value="1"/>
</dbReference>
<accession>A0ABW3Y2N5</accession>
<reference evidence="4" key="1">
    <citation type="journal article" date="2019" name="Int. J. Syst. Evol. Microbiol.">
        <title>The Global Catalogue of Microorganisms (GCM) 10K type strain sequencing project: providing services to taxonomists for standard genome sequencing and annotation.</title>
        <authorList>
            <consortium name="The Broad Institute Genomics Platform"/>
            <consortium name="The Broad Institute Genome Sequencing Center for Infectious Disease"/>
            <person name="Wu L."/>
            <person name="Ma J."/>
        </authorList>
    </citation>
    <scope>NUCLEOTIDE SEQUENCE [LARGE SCALE GENOMIC DNA]</scope>
    <source>
        <strain evidence="4">CCUG 61485</strain>
    </source>
</reference>
<name>A0ABW3Y2N5_9FLAO</name>
<organism evidence="3 4">
    <name type="scientific">Namhaeicola litoreus</name>
    <dbReference type="NCBI Taxonomy" id="1052145"/>
    <lineage>
        <taxon>Bacteria</taxon>
        <taxon>Pseudomonadati</taxon>
        <taxon>Bacteroidota</taxon>
        <taxon>Flavobacteriia</taxon>
        <taxon>Flavobacteriales</taxon>
        <taxon>Flavobacteriaceae</taxon>
        <taxon>Namhaeicola</taxon>
    </lineage>
</organism>
<sequence>MKTSIEILNLKCGGCANSIKKGLLGLNDQLDVEVDLEKSLVTINTENQEVIKSVKEKLSQMGYPAEDESNTILHKAKSFVSCASGRMSKEV</sequence>
<feature type="domain" description="HMA" evidence="2">
    <location>
        <begin position="1"/>
        <end position="66"/>
    </location>
</feature>
<evidence type="ECO:0000313" key="3">
    <source>
        <dbReference type="EMBL" id="MFD1315277.1"/>
    </source>
</evidence>
<dbReference type="Proteomes" id="UP001597201">
    <property type="component" value="Unassembled WGS sequence"/>
</dbReference>
<protein>
    <submittedName>
        <fullName evidence="3">Heavy-metal-associated domain-containing protein</fullName>
    </submittedName>
</protein>
<proteinExistence type="predicted"/>
<dbReference type="PROSITE" id="PS50846">
    <property type="entry name" value="HMA_2"/>
    <property type="match status" value="1"/>
</dbReference>